<sequence>MKGKERRNCEYCSNYIYDEDYGYYVCDVDLDQDEMGRFLSDTFYDCPYFVMNGEYRIVRKQM</sequence>
<dbReference type="Pfam" id="PF20076">
    <property type="entry name" value="DUF6472"/>
    <property type="match status" value="1"/>
</dbReference>
<evidence type="ECO:0000313" key="3">
    <source>
        <dbReference type="Proteomes" id="UP000824056"/>
    </source>
</evidence>
<dbReference type="EMBL" id="DXBG01000120">
    <property type="protein sequence ID" value="HIZ65221.1"/>
    <property type="molecule type" value="Genomic_DNA"/>
</dbReference>
<feature type="domain" description="DUF6472" evidence="1">
    <location>
        <begin position="7"/>
        <end position="62"/>
    </location>
</feature>
<accession>A0A9D2FRB0</accession>
<organism evidence="2 3">
    <name type="scientific">Candidatus Blautia pullicola</name>
    <dbReference type="NCBI Taxonomy" id="2838498"/>
    <lineage>
        <taxon>Bacteria</taxon>
        <taxon>Bacillati</taxon>
        <taxon>Bacillota</taxon>
        <taxon>Clostridia</taxon>
        <taxon>Lachnospirales</taxon>
        <taxon>Lachnospiraceae</taxon>
        <taxon>Blautia</taxon>
    </lineage>
</organism>
<protein>
    <recommendedName>
        <fullName evidence="1">DUF6472 domain-containing protein</fullName>
    </recommendedName>
</protein>
<reference evidence="2" key="1">
    <citation type="journal article" date="2021" name="PeerJ">
        <title>Extensive microbial diversity within the chicken gut microbiome revealed by metagenomics and culture.</title>
        <authorList>
            <person name="Gilroy R."/>
            <person name="Ravi A."/>
            <person name="Getino M."/>
            <person name="Pursley I."/>
            <person name="Horton D.L."/>
            <person name="Alikhan N.F."/>
            <person name="Baker D."/>
            <person name="Gharbi K."/>
            <person name="Hall N."/>
            <person name="Watson M."/>
            <person name="Adriaenssens E.M."/>
            <person name="Foster-Nyarko E."/>
            <person name="Jarju S."/>
            <person name="Secka A."/>
            <person name="Antonio M."/>
            <person name="Oren A."/>
            <person name="Chaudhuri R.R."/>
            <person name="La Ragione R."/>
            <person name="Hildebrand F."/>
            <person name="Pallen M.J."/>
        </authorList>
    </citation>
    <scope>NUCLEOTIDE SEQUENCE</scope>
    <source>
        <strain evidence="2">1068</strain>
    </source>
</reference>
<reference evidence="2" key="2">
    <citation type="submission" date="2021-04" db="EMBL/GenBank/DDBJ databases">
        <authorList>
            <person name="Gilroy R."/>
        </authorList>
    </citation>
    <scope>NUCLEOTIDE SEQUENCE</scope>
    <source>
        <strain evidence="2">1068</strain>
    </source>
</reference>
<dbReference type="Proteomes" id="UP000824056">
    <property type="component" value="Unassembled WGS sequence"/>
</dbReference>
<gene>
    <name evidence="2" type="ORF">H9809_04870</name>
</gene>
<evidence type="ECO:0000313" key="2">
    <source>
        <dbReference type="EMBL" id="HIZ65221.1"/>
    </source>
</evidence>
<comment type="caution">
    <text evidence="2">The sequence shown here is derived from an EMBL/GenBank/DDBJ whole genome shotgun (WGS) entry which is preliminary data.</text>
</comment>
<dbReference type="AlphaFoldDB" id="A0A9D2FRB0"/>
<name>A0A9D2FRB0_9FIRM</name>
<proteinExistence type="predicted"/>
<dbReference type="InterPro" id="IPR045525">
    <property type="entry name" value="DUF6472"/>
</dbReference>
<evidence type="ECO:0000259" key="1">
    <source>
        <dbReference type="Pfam" id="PF20076"/>
    </source>
</evidence>